<evidence type="ECO:0000256" key="8">
    <source>
        <dbReference type="ARBA" id="ARBA00023054"/>
    </source>
</evidence>
<evidence type="ECO:0000256" key="4">
    <source>
        <dbReference type="ARBA" id="ARBA00022701"/>
    </source>
</evidence>
<keyword evidence="12" id="KW-0966">Cell projection</keyword>
<sequence length="277" mass="31560">MDAIEHVCRLARILRSERGNGLLIGVGGMGKQSLTRLASHLNSYKSASTLAMSLLISLSKLSRCYQIEVTRTYDKNSWHEDLRRFYFEPGTEAKHTTFLFTDTQIVLEEFLEDINNTLNTGEVPNLYETDELEKVIIATRPAAKQAGIQEANRDGIYQYFIGRVRDHLHLMICMSPIGDTFRHRCRMFPSLVNCCTIDWFTKWPNDALLSVAESSLITIAPKDSTQLASLKRRRDDNPILRGNATKVLYHAEQLFGAFEAISNNSREKEKGDRVIEK</sequence>
<dbReference type="GO" id="GO:0030286">
    <property type="term" value="C:dynein complex"/>
    <property type="evidence" value="ECO:0007669"/>
    <property type="project" value="UniProtKB-KW"/>
</dbReference>
<evidence type="ECO:0000256" key="11">
    <source>
        <dbReference type="ARBA" id="ARBA00023212"/>
    </source>
</evidence>
<dbReference type="AlphaFoldDB" id="A0A833R6G6"/>
<gene>
    <name evidence="14" type="ORF">E2986_12128</name>
</gene>
<keyword evidence="3" id="KW-0963">Cytoplasm</keyword>
<proteinExistence type="inferred from homology"/>
<evidence type="ECO:0000313" key="14">
    <source>
        <dbReference type="EMBL" id="KAF3422059.1"/>
    </source>
</evidence>
<evidence type="ECO:0000256" key="1">
    <source>
        <dbReference type="ARBA" id="ARBA00004430"/>
    </source>
</evidence>
<organism evidence="14 15">
    <name type="scientific">Frieseomelitta varia</name>
    <dbReference type="NCBI Taxonomy" id="561572"/>
    <lineage>
        <taxon>Eukaryota</taxon>
        <taxon>Metazoa</taxon>
        <taxon>Ecdysozoa</taxon>
        <taxon>Arthropoda</taxon>
        <taxon>Hexapoda</taxon>
        <taxon>Insecta</taxon>
        <taxon>Pterygota</taxon>
        <taxon>Neoptera</taxon>
        <taxon>Endopterygota</taxon>
        <taxon>Hymenoptera</taxon>
        <taxon>Apocrita</taxon>
        <taxon>Aculeata</taxon>
        <taxon>Apoidea</taxon>
        <taxon>Anthophila</taxon>
        <taxon>Apidae</taxon>
        <taxon>Frieseomelitta</taxon>
    </lineage>
</organism>
<dbReference type="GO" id="GO:0005930">
    <property type="term" value="C:axoneme"/>
    <property type="evidence" value="ECO:0007669"/>
    <property type="project" value="UniProtKB-SubCell"/>
</dbReference>
<name>A0A833R6G6_9HYME</name>
<evidence type="ECO:0000256" key="10">
    <source>
        <dbReference type="ARBA" id="ARBA00023175"/>
    </source>
</evidence>
<dbReference type="GO" id="GO:0007018">
    <property type="term" value="P:microtubule-based movement"/>
    <property type="evidence" value="ECO:0007669"/>
    <property type="project" value="InterPro"/>
</dbReference>
<keyword evidence="9" id="KW-0969">Cilium</keyword>
<dbReference type="SUPFAM" id="SSF52540">
    <property type="entry name" value="P-loop containing nucleoside triphosphate hydrolases"/>
    <property type="match status" value="1"/>
</dbReference>
<protein>
    <recommendedName>
        <fullName evidence="13">Dynein heavy chain AAA module D4 domain-containing protein</fullName>
    </recommendedName>
</protein>
<dbReference type="GO" id="GO:0045505">
    <property type="term" value="F:dynein intermediate chain binding"/>
    <property type="evidence" value="ECO:0007669"/>
    <property type="project" value="InterPro"/>
</dbReference>
<comment type="subcellular location">
    <subcellularLocation>
        <location evidence="1">Cytoplasm</location>
        <location evidence="1">Cytoskeleton</location>
        <location evidence="1">Cilium axoneme</location>
    </subcellularLocation>
</comment>
<dbReference type="PANTHER" id="PTHR46961:SF8">
    <property type="entry name" value="DYNEIN AXONEMAL HEAVY CHAIN 7"/>
    <property type="match status" value="1"/>
</dbReference>
<keyword evidence="11" id="KW-0206">Cytoskeleton</keyword>
<evidence type="ECO:0000256" key="3">
    <source>
        <dbReference type="ARBA" id="ARBA00022490"/>
    </source>
</evidence>
<evidence type="ECO:0000313" key="15">
    <source>
        <dbReference type="Proteomes" id="UP000655588"/>
    </source>
</evidence>
<evidence type="ECO:0000256" key="5">
    <source>
        <dbReference type="ARBA" id="ARBA00022741"/>
    </source>
</evidence>
<evidence type="ECO:0000256" key="9">
    <source>
        <dbReference type="ARBA" id="ARBA00023069"/>
    </source>
</evidence>
<evidence type="ECO:0000256" key="2">
    <source>
        <dbReference type="ARBA" id="ARBA00008887"/>
    </source>
</evidence>
<evidence type="ECO:0000256" key="6">
    <source>
        <dbReference type="ARBA" id="ARBA00022840"/>
    </source>
</evidence>
<dbReference type="InterPro" id="IPR027417">
    <property type="entry name" value="P-loop_NTPase"/>
</dbReference>
<dbReference type="InterPro" id="IPR024317">
    <property type="entry name" value="Dynein_heavy_chain_D4_dom"/>
</dbReference>
<dbReference type="Proteomes" id="UP000655588">
    <property type="component" value="Unassembled WGS sequence"/>
</dbReference>
<evidence type="ECO:0000256" key="12">
    <source>
        <dbReference type="ARBA" id="ARBA00023273"/>
    </source>
</evidence>
<keyword evidence="10" id="KW-0505">Motor protein</keyword>
<evidence type="ECO:0000256" key="7">
    <source>
        <dbReference type="ARBA" id="ARBA00023017"/>
    </source>
</evidence>
<dbReference type="GO" id="GO:0005524">
    <property type="term" value="F:ATP binding"/>
    <property type="evidence" value="ECO:0007669"/>
    <property type="project" value="UniProtKB-KW"/>
</dbReference>
<evidence type="ECO:0000259" key="13">
    <source>
        <dbReference type="Pfam" id="PF12780"/>
    </source>
</evidence>
<dbReference type="GO" id="GO:0051959">
    <property type="term" value="F:dynein light intermediate chain binding"/>
    <property type="evidence" value="ECO:0007669"/>
    <property type="project" value="InterPro"/>
</dbReference>
<dbReference type="PANTHER" id="PTHR46961">
    <property type="entry name" value="DYNEIN HEAVY CHAIN 1, AXONEMAL-LIKE PROTEIN"/>
    <property type="match status" value="1"/>
</dbReference>
<dbReference type="InterPro" id="IPR026983">
    <property type="entry name" value="DHC"/>
</dbReference>
<feature type="domain" description="Dynein heavy chain AAA module D4" evidence="13">
    <location>
        <begin position="2"/>
        <end position="220"/>
    </location>
</feature>
<keyword evidence="7" id="KW-0243">Dynein</keyword>
<dbReference type="GO" id="GO:0005874">
    <property type="term" value="C:microtubule"/>
    <property type="evidence" value="ECO:0007669"/>
    <property type="project" value="UniProtKB-KW"/>
</dbReference>
<reference evidence="14" key="1">
    <citation type="submission" date="2019-11" db="EMBL/GenBank/DDBJ databases">
        <title>The nuclear and mitochondrial genomes of Frieseomelitta varia - a highly eusocial stingless bee (Meliponini) with a permanently sterile worker caste.</title>
        <authorList>
            <person name="Freitas F.C.P."/>
            <person name="Lourenco A.P."/>
            <person name="Nunes F.M.F."/>
            <person name="Paschoal A.R."/>
            <person name="Abreu F.C.P."/>
            <person name="Barbin F.O."/>
            <person name="Bataglia L."/>
            <person name="Cardoso-Junior C.A.M."/>
            <person name="Cervoni M.S."/>
            <person name="Silva S.R."/>
            <person name="Dalarmi F."/>
            <person name="Del Lama M.A."/>
            <person name="Depintor T.S."/>
            <person name="Ferreira K.M."/>
            <person name="Goria P.S."/>
            <person name="Jaskot M.C."/>
            <person name="Lago D.C."/>
            <person name="Luna-Lucena D."/>
            <person name="Moda L.M."/>
            <person name="Nascimento L."/>
            <person name="Pedrino M."/>
            <person name="Rabico F.O."/>
            <person name="Sanches F.C."/>
            <person name="Santos D.E."/>
            <person name="Santos C.G."/>
            <person name="Vieira J."/>
            <person name="Lopes T.F."/>
            <person name="Barchuk A.R."/>
            <person name="Hartfelder K."/>
            <person name="Simoes Z.L.P."/>
            <person name="Bitondi M.M.G."/>
            <person name="Pinheiro D.G."/>
        </authorList>
    </citation>
    <scope>NUCLEOTIDE SEQUENCE</scope>
    <source>
        <strain evidence="14">USP_RPSP 00005682</strain>
        <tissue evidence="14">Whole individual</tissue>
    </source>
</reference>
<accession>A0A833R6G6</accession>
<dbReference type="Gene3D" id="3.40.50.300">
    <property type="entry name" value="P-loop containing nucleotide triphosphate hydrolases"/>
    <property type="match status" value="1"/>
</dbReference>
<keyword evidence="6" id="KW-0067">ATP-binding</keyword>
<dbReference type="Pfam" id="PF12780">
    <property type="entry name" value="AAA_8"/>
    <property type="match status" value="1"/>
</dbReference>
<keyword evidence="5" id="KW-0547">Nucleotide-binding</keyword>
<comment type="similarity">
    <text evidence="2">Belongs to the dynein heavy chain family.</text>
</comment>
<keyword evidence="8" id="KW-0175">Coiled coil</keyword>
<keyword evidence="15" id="KW-1185">Reference proteome</keyword>
<comment type="caution">
    <text evidence="14">The sequence shown here is derived from an EMBL/GenBank/DDBJ whole genome shotgun (WGS) entry which is preliminary data.</text>
</comment>
<keyword evidence="4" id="KW-0493">Microtubule</keyword>
<dbReference type="EMBL" id="WNWW01000786">
    <property type="protein sequence ID" value="KAF3422059.1"/>
    <property type="molecule type" value="Genomic_DNA"/>
</dbReference>
<dbReference type="FunFam" id="3.40.50.300:FF:002141">
    <property type="entry name" value="Dynein heavy chain"/>
    <property type="match status" value="1"/>
</dbReference>